<dbReference type="Pfam" id="PF12706">
    <property type="entry name" value="Lactamase_B_2"/>
    <property type="match status" value="1"/>
</dbReference>
<organism evidence="2 3">
    <name type="scientific">Enterocloster alcoholdehydrogenati</name>
    <dbReference type="NCBI Taxonomy" id="2547410"/>
    <lineage>
        <taxon>Bacteria</taxon>
        <taxon>Bacillati</taxon>
        <taxon>Bacillota</taxon>
        <taxon>Clostridia</taxon>
        <taxon>Lachnospirales</taxon>
        <taxon>Lachnospiraceae</taxon>
        <taxon>Enterocloster</taxon>
    </lineage>
</organism>
<reference evidence="2 3" key="1">
    <citation type="submission" date="2024-04" db="EMBL/GenBank/DDBJ databases">
        <title>Defined microbial consortia suppress multidrug-resistant proinflammatory Enterobacteriaceae via ecological control.</title>
        <authorList>
            <person name="Furuichi M."/>
            <person name="Kawaguchi T."/>
            <person name="Pust M."/>
            <person name="Yasuma K."/>
            <person name="Plichta D."/>
            <person name="Hasegawa N."/>
            <person name="Ohya T."/>
            <person name="Bhattarai S."/>
            <person name="Sasajima S."/>
            <person name="Aoto Y."/>
            <person name="Tuganbaev T."/>
            <person name="Yaginuma M."/>
            <person name="Ueda M."/>
            <person name="Okahashi N."/>
            <person name="Amafuji K."/>
            <person name="Kiridooshi Y."/>
            <person name="Sugita K."/>
            <person name="Strazar M."/>
            <person name="Skelly A."/>
            <person name="Suda W."/>
            <person name="Hattori M."/>
            <person name="Nakamoto N."/>
            <person name="Caballero S."/>
            <person name="Norman J."/>
            <person name="Olle B."/>
            <person name="Tanoue T."/>
            <person name="Arita M."/>
            <person name="Bucci V."/>
            <person name="Atarashi K."/>
            <person name="Xavier R."/>
            <person name="Honda K."/>
        </authorList>
    </citation>
    <scope>NUCLEOTIDE SEQUENCE [LARGE SCALE GENOMIC DNA]</scope>
    <source>
        <strain evidence="3">f13</strain>
    </source>
</reference>
<accession>A0ABQ0AXM6</accession>
<sequence length="265" mass="29321">MRMVSIASGSSGNCIYIGSDDTHILVDAGISNKRIMAGLNDLGLAGTDMAGILITHEHSDHIRGLGVISRKYHLPIYGTQKTLNEISSCSSLGNFDKGLLKPIDPDVDFMVGDLKIRPFKIDHDAADPVAYRVENGKKSVAVATDMGHYDEYIVENLKGLDAVLLESNHDVRMLETGPYPYHLKRRILGDRGHLSNENAGRLLNRILHDHLKKIFLGHLSRENNYPELAYETVRLEIDEGSCPYGASDFSISVASRDQMSDVVYL</sequence>
<dbReference type="Proteomes" id="UP001600894">
    <property type="component" value="Unassembled WGS sequence"/>
</dbReference>
<dbReference type="SMART" id="SM00849">
    <property type="entry name" value="Lactamase_B"/>
    <property type="match status" value="1"/>
</dbReference>
<proteinExistence type="predicted"/>
<dbReference type="PANTHER" id="PTHR47619:SF1">
    <property type="entry name" value="EXODEOXYRIBONUCLEASE WALJ"/>
    <property type="match status" value="1"/>
</dbReference>
<dbReference type="Gene3D" id="3.60.15.10">
    <property type="entry name" value="Ribonuclease Z/Hydroxyacylglutathione hydrolase-like"/>
    <property type="match status" value="1"/>
</dbReference>
<name>A0ABQ0AXM6_9FIRM</name>
<protein>
    <submittedName>
        <fullName evidence="2">MBL fold metallo-hydrolase</fullName>
    </submittedName>
</protein>
<keyword evidence="3" id="KW-1185">Reference proteome</keyword>
<comment type="caution">
    <text evidence="2">The sequence shown here is derived from an EMBL/GenBank/DDBJ whole genome shotgun (WGS) entry which is preliminary data.</text>
</comment>
<dbReference type="InterPro" id="IPR036866">
    <property type="entry name" value="RibonucZ/Hydroxyglut_hydro"/>
</dbReference>
<dbReference type="EMBL" id="BAABXL010000001">
    <property type="protein sequence ID" value="GAA6268790.1"/>
    <property type="molecule type" value="Genomic_DNA"/>
</dbReference>
<evidence type="ECO:0000259" key="1">
    <source>
        <dbReference type="SMART" id="SM00849"/>
    </source>
</evidence>
<evidence type="ECO:0000313" key="3">
    <source>
        <dbReference type="Proteomes" id="UP001600894"/>
    </source>
</evidence>
<dbReference type="PANTHER" id="PTHR47619">
    <property type="entry name" value="METALLO-HYDROLASE YYCJ-RELATED"/>
    <property type="match status" value="1"/>
</dbReference>
<dbReference type="InterPro" id="IPR052533">
    <property type="entry name" value="WalJ/YycJ-like"/>
</dbReference>
<gene>
    <name evidence="2" type="ORF">F130042H8_18500</name>
</gene>
<feature type="domain" description="Metallo-beta-lactamase" evidence="1">
    <location>
        <begin position="11"/>
        <end position="182"/>
    </location>
</feature>
<dbReference type="SUPFAM" id="SSF56281">
    <property type="entry name" value="Metallo-hydrolase/oxidoreductase"/>
    <property type="match status" value="1"/>
</dbReference>
<dbReference type="InterPro" id="IPR001279">
    <property type="entry name" value="Metallo-B-lactamas"/>
</dbReference>
<dbReference type="RefSeq" id="WP_176253333.1">
    <property type="nucleotide sequence ID" value="NZ_BAABXL010000001.1"/>
</dbReference>
<evidence type="ECO:0000313" key="2">
    <source>
        <dbReference type="EMBL" id="GAA6268790.1"/>
    </source>
</evidence>